<dbReference type="VEuPathDB" id="TrichDB:TVAGG3_0130850"/>
<dbReference type="SMR" id="A2EGD4"/>
<accession>A2EGD4</accession>
<keyword evidence="3" id="KW-1185">Reference proteome</keyword>
<feature type="coiled-coil region" evidence="1">
    <location>
        <begin position="2"/>
        <end position="32"/>
    </location>
</feature>
<dbReference type="VEuPathDB" id="TrichDB:TVAG_401670"/>
<dbReference type="KEGG" id="tva:4766211"/>
<sequence>METNAETKMEKVKRLMEEMKAARSELESLQEQEYDVQKSNQLREELMHLKQVYRENEIYIQNHSASPNFVPEHKEDCVRRHVPRYEKLFKDQNPEWKTVGQVYYPTCPEEEICHPTPYVNCSCYPQLKTIATVNWKNRPVVDDRVYERPWNKIYKP</sequence>
<evidence type="ECO:0000313" key="2">
    <source>
        <dbReference type="EMBL" id="EAY08313.1"/>
    </source>
</evidence>
<dbReference type="EMBL" id="DS113381">
    <property type="protein sequence ID" value="EAY08313.1"/>
    <property type="molecule type" value="Genomic_DNA"/>
</dbReference>
<keyword evidence="1" id="KW-0175">Coiled coil</keyword>
<dbReference type="InParanoid" id="A2EGD4"/>
<protein>
    <submittedName>
        <fullName evidence="2">Uncharacterized protein</fullName>
    </submittedName>
</protein>
<organism evidence="2 3">
    <name type="scientific">Trichomonas vaginalis (strain ATCC PRA-98 / G3)</name>
    <dbReference type="NCBI Taxonomy" id="412133"/>
    <lineage>
        <taxon>Eukaryota</taxon>
        <taxon>Metamonada</taxon>
        <taxon>Parabasalia</taxon>
        <taxon>Trichomonadida</taxon>
        <taxon>Trichomonadidae</taxon>
        <taxon>Trichomonas</taxon>
    </lineage>
</organism>
<dbReference type="Proteomes" id="UP000001542">
    <property type="component" value="Unassembled WGS sequence"/>
</dbReference>
<reference evidence="2" key="2">
    <citation type="journal article" date="2007" name="Science">
        <title>Draft genome sequence of the sexually transmitted pathogen Trichomonas vaginalis.</title>
        <authorList>
            <person name="Carlton J.M."/>
            <person name="Hirt R.P."/>
            <person name="Silva J.C."/>
            <person name="Delcher A.L."/>
            <person name="Schatz M."/>
            <person name="Zhao Q."/>
            <person name="Wortman J.R."/>
            <person name="Bidwell S.L."/>
            <person name="Alsmark U.C.M."/>
            <person name="Besteiro S."/>
            <person name="Sicheritz-Ponten T."/>
            <person name="Noel C.J."/>
            <person name="Dacks J.B."/>
            <person name="Foster P.G."/>
            <person name="Simillion C."/>
            <person name="Van de Peer Y."/>
            <person name="Miranda-Saavedra D."/>
            <person name="Barton G.J."/>
            <person name="Westrop G.D."/>
            <person name="Mueller S."/>
            <person name="Dessi D."/>
            <person name="Fiori P.L."/>
            <person name="Ren Q."/>
            <person name="Paulsen I."/>
            <person name="Zhang H."/>
            <person name="Bastida-Corcuera F.D."/>
            <person name="Simoes-Barbosa A."/>
            <person name="Brown M.T."/>
            <person name="Hayes R.D."/>
            <person name="Mukherjee M."/>
            <person name="Okumura C.Y."/>
            <person name="Schneider R."/>
            <person name="Smith A.J."/>
            <person name="Vanacova S."/>
            <person name="Villalvazo M."/>
            <person name="Haas B.J."/>
            <person name="Pertea M."/>
            <person name="Feldblyum T.V."/>
            <person name="Utterback T.R."/>
            <person name="Shu C.L."/>
            <person name="Osoegawa K."/>
            <person name="de Jong P.J."/>
            <person name="Hrdy I."/>
            <person name="Horvathova L."/>
            <person name="Zubacova Z."/>
            <person name="Dolezal P."/>
            <person name="Malik S.B."/>
            <person name="Logsdon J.M. Jr."/>
            <person name="Henze K."/>
            <person name="Gupta A."/>
            <person name="Wang C.C."/>
            <person name="Dunne R.L."/>
            <person name="Upcroft J.A."/>
            <person name="Upcroft P."/>
            <person name="White O."/>
            <person name="Salzberg S.L."/>
            <person name="Tang P."/>
            <person name="Chiu C.-H."/>
            <person name="Lee Y.-S."/>
            <person name="Embley T.M."/>
            <person name="Coombs G.H."/>
            <person name="Mottram J.C."/>
            <person name="Tachezy J."/>
            <person name="Fraser-Liggett C.M."/>
            <person name="Johnson P.J."/>
        </authorList>
    </citation>
    <scope>NUCLEOTIDE SEQUENCE [LARGE SCALE GENOMIC DNA]</scope>
    <source>
        <strain evidence="2">G3</strain>
    </source>
</reference>
<proteinExistence type="predicted"/>
<reference evidence="2" key="1">
    <citation type="submission" date="2006-10" db="EMBL/GenBank/DDBJ databases">
        <authorList>
            <person name="Amadeo P."/>
            <person name="Zhao Q."/>
            <person name="Wortman J."/>
            <person name="Fraser-Liggett C."/>
            <person name="Carlton J."/>
        </authorList>
    </citation>
    <scope>NUCLEOTIDE SEQUENCE</scope>
    <source>
        <strain evidence="2">G3</strain>
    </source>
</reference>
<dbReference type="AlphaFoldDB" id="A2EGD4"/>
<name>A2EGD4_TRIV3</name>
<dbReference type="RefSeq" id="XP_001320536.1">
    <property type="nucleotide sequence ID" value="XM_001320501.1"/>
</dbReference>
<gene>
    <name evidence="2" type="ORF">TVAG_401670</name>
</gene>
<evidence type="ECO:0000256" key="1">
    <source>
        <dbReference type="SAM" id="Coils"/>
    </source>
</evidence>
<evidence type="ECO:0000313" key="3">
    <source>
        <dbReference type="Proteomes" id="UP000001542"/>
    </source>
</evidence>